<keyword evidence="1 4" id="KW-0378">Hydrolase</keyword>
<keyword evidence="2" id="KW-0067">ATP-binding</keyword>
<dbReference type="Proteomes" id="UP000268093">
    <property type="component" value="Unassembled WGS sequence"/>
</dbReference>
<feature type="domain" description="Helicase ATP-binding" evidence="3">
    <location>
        <begin position="1"/>
        <end position="206"/>
    </location>
</feature>
<dbReference type="AlphaFoldDB" id="A0A433D7U6"/>
<dbReference type="PROSITE" id="PS51192">
    <property type="entry name" value="HELICASE_ATP_BIND_1"/>
    <property type="match status" value="1"/>
</dbReference>
<evidence type="ECO:0000256" key="2">
    <source>
        <dbReference type="ARBA" id="ARBA00022806"/>
    </source>
</evidence>
<keyword evidence="2" id="KW-0347">Helicase</keyword>
<evidence type="ECO:0000259" key="3">
    <source>
        <dbReference type="PROSITE" id="PS51192"/>
    </source>
</evidence>
<sequence length="206" mass="22651">MPILSKLFDKARQLAAPRPKGGYEARRYAAQPLVLILAPTRELCSQIFDECRREKCIFDRGTVGMQVYGSVANVEVLNAIGNNLVFYCVSSIAINHINTVYVPQHAPTMVRTCHIAMSLSVMYPSTAIYGGAEAMPQKVELEKGCDILAATPGRLGDFIGKGKISLERIKYLVLDEADRMLDMGFEDEIRKIVEKSGTQSGVSSGF</sequence>
<dbReference type="PROSITE" id="PS00039">
    <property type="entry name" value="DEAD_ATP_HELICASE"/>
    <property type="match status" value="1"/>
</dbReference>
<accession>A0A433D7U6</accession>
<keyword evidence="2" id="KW-0547">Nucleotide-binding</keyword>
<dbReference type="GO" id="GO:0004386">
    <property type="term" value="F:helicase activity"/>
    <property type="evidence" value="ECO:0007669"/>
    <property type="project" value="UniProtKB-KW"/>
</dbReference>
<dbReference type="InterPro" id="IPR014001">
    <property type="entry name" value="Helicase_ATP-bd"/>
</dbReference>
<reference evidence="4 5" key="1">
    <citation type="journal article" date="2018" name="New Phytol.">
        <title>Phylogenomics of Endogonaceae and evolution of mycorrhizas within Mucoromycota.</title>
        <authorList>
            <person name="Chang Y."/>
            <person name="Desiro A."/>
            <person name="Na H."/>
            <person name="Sandor L."/>
            <person name="Lipzen A."/>
            <person name="Clum A."/>
            <person name="Barry K."/>
            <person name="Grigoriev I.V."/>
            <person name="Martin F.M."/>
            <person name="Stajich J.E."/>
            <person name="Smith M.E."/>
            <person name="Bonito G."/>
            <person name="Spatafora J.W."/>
        </authorList>
    </citation>
    <scope>NUCLEOTIDE SEQUENCE [LARGE SCALE GENOMIC DNA]</scope>
    <source>
        <strain evidence="4 5">GMNB39</strain>
    </source>
</reference>
<evidence type="ECO:0000313" key="4">
    <source>
        <dbReference type="EMBL" id="RUP46934.1"/>
    </source>
</evidence>
<dbReference type="InterPro" id="IPR027417">
    <property type="entry name" value="P-loop_NTPase"/>
</dbReference>
<dbReference type="GO" id="GO:0005524">
    <property type="term" value="F:ATP binding"/>
    <property type="evidence" value="ECO:0007669"/>
    <property type="project" value="InterPro"/>
</dbReference>
<comment type="caution">
    <text evidence="4">The sequence shown here is derived from an EMBL/GenBank/DDBJ whole genome shotgun (WGS) entry which is preliminary data.</text>
</comment>
<dbReference type="GO" id="GO:0016787">
    <property type="term" value="F:hydrolase activity"/>
    <property type="evidence" value="ECO:0007669"/>
    <property type="project" value="UniProtKB-KW"/>
</dbReference>
<protein>
    <submittedName>
        <fullName evidence="4">P-loop containing nucleoside triphosphate hydrolase protein</fullName>
    </submittedName>
</protein>
<dbReference type="PANTHER" id="PTHR47958">
    <property type="entry name" value="ATP-DEPENDENT RNA HELICASE DBP3"/>
    <property type="match status" value="1"/>
</dbReference>
<evidence type="ECO:0000256" key="1">
    <source>
        <dbReference type="ARBA" id="ARBA00022801"/>
    </source>
</evidence>
<dbReference type="SUPFAM" id="SSF52540">
    <property type="entry name" value="P-loop containing nucleoside triphosphate hydrolases"/>
    <property type="match status" value="1"/>
</dbReference>
<dbReference type="Pfam" id="PF00270">
    <property type="entry name" value="DEAD"/>
    <property type="match status" value="1"/>
</dbReference>
<keyword evidence="5" id="KW-1185">Reference proteome</keyword>
<organism evidence="4 5">
    <name type="scientific">Jimgerdemannia flammicorona</name>
    <dbReference type="NCBI Taxonomy" id="994334"/>
    <lineage>
        <taxon>Eukaryota</taxon>
        <taxon>Fungi</taxon>
        <taxon>Fungi incertae sedis</taxon>
        <taxon>Mucoromycota</taxon>
        <taxon>Mucoromycotina</taxon>
        <taxon>Endogonomycetes</taxon>
        <taxon>Endogonales</taxon>
        <taxon>Endogonaceae</taxon>
        <taxon>Jimgerdemannia</taxon>
    </lineage>
</organism>
<dbReference type="InterPro" id="IPR011545">
    <property type="entry name" value="DEAD/DEAH_box_helicase_dom"/>
</dbReference>
<dbReference type="InterPro" id="IPR000629">
    <property type="entry name" value="RNA-helicase_DEAD-box_CS"/>
</dbReference>
<dbReference type="Gene3D" id="3.40.50.300">
    <property type="entry name" value="P-loop containing nucleotide triphosphate hydrolases"/>
    <property type="match status" value="1"/>
</dbReference>
<proteinExistence type="predicted"/>
<evidence type="ECO:0000313" key="5">
    <source>
        <dbReference type="Proteomes" id="UP000268093"/>
    </source>
</evidence>
<dbReference type="OrthoDB" id="196131at2759"/>
<dbReference type="EMBL" id="RBNI01005203">
    <property type="protein sequence ID" value="RUP46934.1"/>
    <property type="molecule type" value="Genomic_DNA"/>
</dbReference>
<gene>
    <name evidence="4" type="ORF">BC936DRAFT_146353</name>
</gene>
<dbReference type="GO" id="GO:0003676">
    <property type="term" value="F:nucleic acid binding"/>
    <property type="evidence" value="ECO:0007669"/>
    <property type="project" value="InterPro"/>
</dbReference>
<name>A0A433D7U6_9FUNG</name>